<evidence type="ECO:0000256" key="4">
    <source>
        <dbReference type="ARBA" id="ARBA00022692"/>
    </source>
</evidence>
<evidence type="ECO:0000313" key="9">
    <source>
        <dbReference type="EMBL" id="ACL58147.1"/>
    </source>
</evidence>
<feature type="transmembrane region" description="Helical" evidence="7">
    <location>
        <begin position="30"/>
        <end position="52"/>
    </location>
</feature>
<dbReference type="PROSITE" id="PS00217">
    <property type="entry name" value="SUGAR_TRANSPORT_2"/>
    <property type="match status" value="1"/>
</dbReference>
<dbReference type="CDD" id="cd17316">
    <property type="entry name" value="MFS_SV2_like"/>
    <property type="match status" value="1"/>
</dbReference>
<dbReference type="STRING" id="460265.Mnod_3221"/>
<evidence type="ECO:0000256" key="5">
    <source>
        <dbReference type="ARBA" id="ARBA00022989"/>
    </source>
</evidence>
<sequence length="457" mass="49008">MSSSVSSIESTTADSGETSAAFKQRFMRRLIAVLIGGMFLDGYILGIIGPVTQKMTDDLGLSTLWVGLIAAAPLFGIFIGSPLGGWATDKFGRKPLFLVDIALFVIASFMQSFAGLVQFFVDSAWQLFFVRLLMGVAIGGEYSIGGPLMSEFAPARLRGRLLGMTLIAWYAGFMFAFIVGHVLVATTDLSWRLILGSSTVIAVALFIARLGLPESPRWLWNQGRRDEARTIAHRYMESASDMTDVEHEDIRKGSFGMLFSRQYWRATLFTSGFWFCAVTPYFAIATFADSVLQQYGLSGGLAGGVGLSALALLAVVITVLLIDKAGRRVLTVPPQWLCAALLAVIGLWAGAPPTVVLILFLAFSFFNAMYTTLTQIFPAEVFPTEIRGIGTGFSAAVSRIGAGLGTFLLPWSMTNLGTSTTMLIAAGVAAVGAGLSQWLAPETKGKSLSETAAGYSH</sequence>
<feature type="transmembrane region" description="Helical" evidence="7">
    <location>
        <begin position="329"/>
        <end position="349"/>
    </location>
</feature>
<name>B8IKV9_METNO</name>
<dbReference type="InterPro" id="IPR005829">
    <property type="entry name" value="Sugar_transporter_CS"/>
</dbReference>
<feature type="transmembrane region" description="Helical" evidence="7">
    <location>
        <begin position="161"/>
        <end position="183"/>
    </location>
</feature>
<dbReference type="InterPro" id="IPR036259">
    <property type="entry name" value="MFS_trans_sf"/>
</dbReference>
<organism evidence="9 10">
    <name type="scientific">Methylobacterium nodulans (strain LMG 21967 / CNCM I-2342 / ORS 2060)</name>
    <dbReference type="NCBI Taxonomy" id="460265"/>
    <lineage>
        <taxon>Bacteria</taxon>
        <taxon>Pseudomonadati</taxon>
        <taxon>Pseudomonadota</taxon>
        <taxon>Alphaproteobacteria</taxon>
        <taxon>Hyphomicrobiales</taxon>
        <taxon>Methylobacteriaceae</taxon>
        <taxon>Methylobacterium</taxon>
    </lineage>
</organism>
<keyword evidence="4 7" id="KW-0812">Transmembrane</keyword>
<comment type="similarity">
    <text evidence="2">Belongs to the major facilitator superfamily. Sugar transporter (TC 2.A.1.1) family.</text>
</comment>
<feature type="transmembrane region" description="Helical" evidence="7">
    <location>
        <begin position="96"/>
        <end position="121"/>
    </location>
</feature>
<evidence type="ECO:0000256" key="2">
    <source>
        <dbReference type="ARBA" id="ARBA00010992"/>
    </source>
</evidence>
<feature type="transmembrane region" description="Helical" evidence="7">
    <location>
        <begin position="389"/>
        <end position="409"/>
    </location>
</feature>
<dbReference type="EMBL" id="CP001349">
    <property type="protein sequence ID" value="ACL58147.1"/>
    <property type="molecule type" value="Genomic_DNA"/>
</dbReference>
<dbReference type="HOGENOM" id="CLU_001265_46_6_5"/>
<dbReference type="PANTHER" id="PTHR48020">
    <property type="entry name" value="PROTON MYO-INOSITOL COTRANSPORTER"/>
    <property type="match status" value="1"/>
</dbReference>
<comment type="subcellular location">
    <subcellularLocation>
        <location evidence="1">Membrane</location>
        <topology evidence="1">Multi-pass membrane protein</topology>
    </subcellularLocation>
</comment>
<dbReference type="InterPro" id="IPR020846">
    <property type="entry name" value="MFS_dom"/>
</dbReference>
<dbReference type="InterPro" id="IPR005828">
    <property type="entry name" value="MFS_sugar_transport-like"/>
</dbReference>
<feature type="transmembrane region" description="Helical" evidence="7">
    <location>
        <begin position="355"/>
        <end position="377"/>
    </location>
</feature>
<dbReference type="GO" id="GO:0022857">
    <property type="term" value="F:transmembrane transporter activity"/>
    <property type="evidence" value="ECO:0007669"/>
    <property type="project" value="InterPro"/>
</dbReference>
<evidence type="ECO:0000256" key="6">
    <source>
        <dbReference type="ARBA" id="ARBA00023136"/>
    </source>
</evidence>
<evidence type="ECO:0000259" key="8">
    <source>
        <dbReference type="PROSITE" id="PS50850"/>
    </source>
</evidence>
<keyword evidence="10" id="KW-1185">Reference proteome</keyword>
<dbReference type="PANTHER" id="PTHR48020:SF12">
    <property type="entry name" value="PROTON MYO-INOSITOL COTRANSPORTER"/>
    <property type="match status" value="1"/>
</dbReference>
<reference evidence="9 10" key="1">
    <citation type="submission" date="2009-01" db="EMBL/GenBank/DDBJ databases">
        <title>Complete sequence of chromosome of Methylobacterium nodulans ORS 2060.</title>
        <authorList>
            <consortium name="US DOE Joint Genome Institute"/>
            <person name="Lucas S."/>
            <person name="Copeland A."/>
            <person name="Lapidus A."/>
            <person name="Glavina del Rio T."/>
            <person name="Dalin E."/>
            <person name="Tice H."/>
            <person name="Bruce D."/>
            <person name="Goodwin L."/>
            <person name="Pitluck S."/>
            <person name="Sims D."/>
            <person name="Brettin T."/>
            <person name="Detter J.C."/>
            <person name="Han C."/>
            <person name="Larimer F."/>
            <person name="Land M."/>
            <person name="Hauser L."/>
            <person name="Kyrpides N."/>
            <person name="Ivanova N."/>
            <person name="Marx C.J."/>
            <person name="Richardson P."/>
        </authorList>
    </citation>
    <scope>NUCLEOTIDE SEQUENCE [LARGE SCALE GENOMIC DNA]</scope>
    <source>
        <strain evidence="10">LMG 21967 / CNCM I-2342 / ORS 2060</strain>
    </source>
</reference>
<feature type="domain" description="Major facilitator superfamily (MFS) profile" evidence="8">
    <location>
        <begin position="30"/>
        <end position="444"/>
    </location>
</feature>
<dbReference type="SUPFAM" id="SSF103473">
    <property type="entry name" value="MFS general substrate transporter"/>
    <property type="match status" value="1"/>
</dbReference>
<keyword evidence="6 7" id="KW-0472">Membrane</keyword>
<feature type="transmembrane region" description="Helical" evidence="7">
    <location>
        <begin position="64"/>
        <end position="84"/>
    </location>
</feature>
<protein>
    <submittedName>
        <fullName evidence="9">General substrate transporter</fullName>
    </submittedName>
</protein>
<dbReference type="KEGG" id="mno:Mnod_3221"/>
<feature type="transmembrane region" description="Helical" evidence="7">
    <location>
        <begin position="266"/>
        <end position="288"/>
    </location>
</feature>
<accession>B8IKV9</accession>
<feature type="transmembrane region" description="Helical" evidence="7">
    <location>
        <begin position="127"/>
        <end position="149"/>
    </location>
</feature>
<evidence type="ECO:0000256" key="1">
    <source>
        <dbReference type="ARBA" id="ARBA00004141"/>
    </source>
</evidence>
<dbReference type="eggNOG" id="COG2814">
    <property type="taxonomic scope" value="Bacteria"/>
</dbReference>
<keyword evidence="3" id="KW-0813">Transport</keyword>
<evidence type="ECO:0000256" key="7">
    <source>
        <dbReference type="SAM" id="Phobius"/>
    </source>
</evidence>
<dbReference type="Gene3D" id="1.20.1250.20">
    <property type="entry name" value="MFS general substrate transporter like domains"/>
    <property type="match status" value="1"/>
</dbReference>
<feature type="transmembrane region" description="Helical" evidence="7">
    <location>
        <begin position="300"/>
        <end position="322"/>
    </location>
</feature>
<feature type="transmembrane region" description="Helical" evidence="7">
    <location>
        <begin position="189"/>
        <end position="212"/>
    </location>
</feature>
<gene>
    <name evidence="9" type="ordered locus">Mnod_3221</name>
</gene>
<proteinExistence type="inferred from homology"/>
<feature type="transmembrane region" description="Helical" evidence="7">
    <location>
        <begin position="421"/>
        <end position="440"/>
    </location>
</feature>
<dbReference type="Proteomes" id="UP000008207">
    <property type="component" value="Chromosome"/>
</dbReference>
<dbReference type="AlphaFoldDB" id="B8IKV9"/>
<evidence type="ECO:0000313" key="10">
    <source>
        <dbReference type="Proteomes" id="UP000008207"/>
    </source>
</evidence>
<dbReference type="GO" id="GO:0016020">
    <property type="term" value="C:membrane"/>
    <property type="evidence" value="ECO:0007669"/>
    <property type="project" value="UniProtKB-SubCell"/>
</dbReference>
<dbReference type="Pfam" id="PF00083">
    <property type="entry name" value="Sugar_tr"/>
    <property type="match status" value="1"/>
</dbReference>
<evidence type="ECO:0000256" key="3">
    <source>
        <dbReference type="ARBA" id="ARBA00022448"/>
    </source>
</evidence>
<keyword evidence="5 7" id="KW-1133">Transmembrane helix</keyword>
<dbReference type="InterPro" id="IPR050814">
    <property type="entry name" value="Myo-inositol_Transporter"/>
</dbReference>
<dbReference type="PROSITE" id="PS50850">
    <property type="entry name" value="MFS"/>
    <property type="match status" value="1"/>
</dbReference>